<feature type="transmembrane region" description="Helical" evidence="5">
    <location>
        <begin position="45"/>
        <end position="68"/>
    </location>
</feature>
<feature type="transmembrane region" description="Helical" evidence="5">
    <location>
        <begin position="201"/>
        <end position="222"/>
    </location>
</feature>
<feature type="transmembrane region" description="Helical" evidence="5">
    <location>
        <begin position="419"/>
        <end position="444"/>
    </location>
</feature>
<evidence type="ECO:0000256" key="1">
    <source>
        <dbReference type="ARBA" id="ARBA00004141"/>
    </source>
</evidence>
<name>A0ABR3GXA8_9PEZI</name>
<feature type="transmembrane region" description="Helical" evidence="5">
    <location>
        <begin position="75"/>
        <end position="95"/>
    </location>
</feature>
<evidence type="ECO:0008006" key="8">
    <source>
        <dbReference type="Google" id="ProtNLM"/>
    </source>
</evidence>
<evidence type="ECO:0000256" key="3">
    <source>
        <dbReference type="ARBA" id="ARBA00022989"/>
    </source>
</evidence>
<keyword evidence="3 5" id="KW-1133">Transmembrane helix</keyword>
<sequence>MAGESEKRDPDTVASVSSDTASIEKTAGVSKIEGVTLAWSAKGLWIAWAGIMLLAVAISLDSQTIYAFQPYATSTFGAHSLLATIGTVQNIMYAVTKPPVAKIADVFGRFEAFTVSIFLITLGFILEATSNNIGAFAAAQIFYVAGQVGIQFMQQIFAADTTNLKWRALYNALPLSPFLFTTWAGGPIVERILRDNNWRWGYGMYAIIVPICAIPLLISLGYHQRKAAKAGVISNKDQNSSLLRNPAALLTQLDLFGLLLFTAGLTLVLLPMTLAARFPDKWSSPHIIVMLVVGVVCLIAFPVWEVKFAKSPILSLELLKNPTVLGGSGVVFFAFCSFYIYQPYYYSYLVVARGHSFQAATNIVLASSFASTASGVLIAFVVKYTGNYKWVVLGGICIKIIGGGLMVKYRNIDSSIAQLVIGQVILGIGTGFLNVVAVGVQAAVKHKDVASVTAILATGYSVGGAVGDSISGGIWTNLLPGKLEQHLPISAHSHITSIKDNFMAAAAFAWGSPERDAINRAYDDVMRIMLIVALVLLFVPLALIAICQNIDLDAADAKNDYGGVVIGNSSGRRSGAPVDRDRETTGES</sequence>
<reference evidence="6 7" key="1">
    <citation type="submission" date="2024-02" db="EMBL/GenBank/DDBJ databases">
        <title>Discinaceae phylogenomics.</title>
        <authorList>
            <person name="Dirks A.C."/>
            <person name="James T.Y."/>
        </authorList>
    </citation>
    <scope>NUCLEOTIDE SEQUENCE [LARGE SCALE GENOMIC DNA]</scope>
    <source>
        <strain evidence="6 7">ACD0624</strain>
    </source>
</reference>
<comment type="subcellular location">
    <subcellularLocation>
        <location evidence="1">Membrane</location>
        <topology evidence="1">Multi-pass membrane protein</topology>
    </subcellularLocation>
</comment>
<dbReference type="Proteomes" id="UP001447188">
    <property type="component" value="Unassembled WGS sequence"/>
</dbReference>
<evidence type="ECO:0000256" key="4">
    <source>
        <dbReference type="ARBA" id="ARBA00023136"/>
    </source>
</evidence>
<feature type="transmembrane region" description="Helical" evidence="5">
    <location>
        <begin position="169"/>
        <end position="189"/>
    </location>
</feature>
<dbReference type="EMBL" id="JBBBZM010000002">
    <property type="protein sequence ID" value="KAL0640596.1"/>
    <property type="molecule type" value="Genomic_DNA"/>
</dbReference>
<protein>
    <recommendedName>
        <fullName evidence="8">Major facilitator superfamily (MFS) profile domain-containing protein</fullName>
    </recommendedName>
</protein>
<proteinExistence type="predicted"/>
<feature type="transmembrane region" description="Helical" evidence="5">
    <location>
        <begin position="324"/>
        <end position="341"/>
    </location>
</feature>
<dbReference type="SUPFAM" id="SSF103473">
    <property type="entry name" value="MFS general substrate transporter"/>
    <property type="match status" value="1"/>
</dbReference>
<evidence type="ECO:0000256" key="5">
    <source>
        <dbReference type="SAM" id="Phobius"/>
    </source>
</evidence>
<feature type="transmembrane region" description="Helical" evidence="5">
    <location>
        <begin position="388"/>
        <end position="407"/>
    </location>
</feature>
<dbReference type="InterPro" id="IPR036259">
    <property type="entry name" value="MFS_trans_sf"/>
</dbReference>
<dbReference type="Pfam" id="PF07690">
    <property type="entry name" value="MFS_1"/>
    <property type="match status" value="1"/>
</dbReference>
<evidence type="ECO:0000313" key="7">
    <source>
        <dbReference type="Proteomes" id="UP001447188"/>
    </source>
</evidence>
<keyword evidence="4 5" id="KW-0472">Membrane</keyword>
<dbReference type="PANTHER" id="PTHR23501:SF87">
    <property type="entry name" value="SIDEROPHORE IRON TRANSPORTER 2"/>
    <property type="match status" value="1"/>
</dbReference>
<feature type="transmembrane region" description="Helical" evidence="5">
    <location>
        <begin position="287"/>
        <end position="304"/>
    </location>
</feature>
<organism evidence="6 7">
    <name type="scientific">Discina gigas</name>
    <dbReference type="NCBI Taxonomy" id="1032678"/>
    <lineage>
        <taxon>Eukaryota</taxon>
        <taxon>Fungi</taxon>
        <taxon>Dikarya</taxon>
        <taxon>Ascomycota</taxon>
        <taxon>Pezizomycotina</taxon>
        <taxon>Pezizomycetes</taxon>
        <taxon>Pezizales</taxon>
        <taxon>Discinaceae</taxon>
        <taxon>Discina</taxon>
    </lineage>
</organism>
<evidence type="ECO:0000256" key="2">
    <source>
        <dbReference type="ARBA" id="ARBA00022692"/>
    </source>
</evidence>
<feature type="transmembrane region" description="Helical" evidence="5">
    <location>
        <begin position="255"/>
        <end position="275"/>
    </location>
</feature>
<keyword evidence="2 5" id="KW-0812">Transmembrane</keyword>
<dbReference type="InterPro" id="IPR011701">
    <property type="entry name" value="MFS"/>
</dbReference>
<feature type="transmembrane region" description="Helical" evidence="5">
    <location>
        <begin position="107"/>
        <end position="126"/>
    </location>
</feature>
<dbReference type="PANTHER" id="PTHR23501">
    <property type="entry name" value="MAJOR FACILITATOR SUPERFAMILY"/>
    <property type="match status" value="1"/>
</dbReference>
<dbReference type="Gene3D" id="1.20.1250.20">
    <property type="entry name" value="MFS general substrate transporter like domains"/>
    <property type="match status" value="2"/>
</dbReference>
<comment type="caution">
    <text evidence="6">The sequence shown here is derived from an EMBL/GenBank/DDBJ whole genome shotgun (WGS) entry which is preliminary data.</text>
</comment>
<accession>A0ABR3GXA8</accession>
<evidence type="ECO:0000313" key="6">
    <source>
        <dbReference type="EMBL" id="KAL0640596.1"/>
    </source>
</evidence>
<feature type="transmembrane region" description="Helical" evidence="5">
    <location>
        <begin position="362"/>
        <end position="382"/>
    </location>
</feature>
<keyword evidence="7" id="KW-1185">Reference proteome</keyword>
<feature type="transmembrane region" description="Helical" evidence="5">
    <location>
        <begin position="133"/>
        <end position="157"/>
    </location>
</feature>
<feature type="transmembrane region" description="Helical" evidence="5">
    <location>
        <begin position="525"/>
        <end position="546"/>
    </location>
</feature>
<gene>
    <name evidence="6" type="ORF">Q9L58_000260</name>
</gene>